<accession>A0A1H9IV47</accession>
<keyword evidence="2" id="KW-1185">Reference proteome</keyword>
<gene>
    <name evidence="1" type="ORF">SAMN04488092_11330</name>
</gene>
<dbReference type="EMBL" id="FOEP01000013">
    <property type="protein sequence ID" value="SEQ78454.1"/>
    <property type="molecule type" value="Genomic_DNA"/>
</dbReference>
<proteinExistence type="predicted"/>
<organism evidence="1 2">
    <name type="scientific">Thalassovita taeanensis</name>
    <dbReference type="NCBI Taxonomy" id="657014"/>
    <lineage>
        <taxon>Bacteria</taxon>
        <taxon>Pseudomonadati</taxon>
        <taxon>Pseudomonadota</taxon>
        <taxon>Alphaproteobacteria</taxon>
        <taxon>Rhodobacterales</taxon>
        <taxon>Roseobacteraceae</taxon>
        <taxon>Thalassovita</taxon>
    </lineage>
</organism>
<evidence type="ECO:0000313" key="1">
    <source>
        <dbReference type="EMBL" id="SEQ78454.1"/>
    </source>
</evidence>
<reference evidence="1 2" key="1">
    <citation type="submission" date="2016-10" db="EMBL/GenBank/DDBJ databases">
        <authorList>
            <person name="de Groot N.N."/>
        </authorList>
    </citation>
    <scope>NUCLEOTIDE SEQUENCE [LARGE SCALE GENOMIC DNA]</scope>
    <source>
        <strain evidence="1 2">DSM 22007</strain>
    </source>
</reference>
<dbReference type="Proteomes" id="UP000198634">
    <property type="component" value="Unassembled WGS sequence"/>
</dbReference>
<sequence>MFSRLQRKATSSLCRVCQPIEPLTKYLTASPARLRVSQERTALRSVAHAAMRPYRGVGSWVPVCPSRERGGSRPRLRSSLWSVLPRQNDPGAASACVSGPTACLLASDKPGVKTHTHEYGSISSGWPPNQPASRIAKLFGEGGASGEVNRARKVVCVVSTALGKLLRPASWRLRRP</sequence>
<dbReference type="AlphaFoldDB" id="A0A1H9IV47"/>
<name>A0A1H9IV47_9RHOB</name>
<protein>
    <submittedName>
        <fullName evidence="1">Uncharacterized protein</fullName>
    </submittedName>
</protein>
<evidence type="ECO:0000313" key="2">
    <source>
        <dbReference type="Proteomes" id="UP000198634"/>
    </source>
</evidence>